<gene>
    <name evidence="8" type="primary">LOC110988447</name>
</gene>
<keyword evidence="5" id="KW-0472">Membrane</keyword>
<keyword evidence="5" id="KW-0812">Transmembrane</keyword>
<evidence type="ECO:0000256" key="4">
    <source>
        <dbReference type="SAM" id="MobiDB-lite"/>
    </source>
</evidence>
<dbReference type="GeneID" id="110988447"/>
<evidence type="ECO:0000256" key="5">
    <source>
        <dbReference type="SAM" id="Phobius"/>
    </source>
</evidence>
<dbReference type="GO" id="GO:0005576">
    <property type="term" value="C:extracellular region"/>
    <property type="evidence" value="ECO:0007669"/>
    <property type="project" value="UniProtKB-SubCell"/>
</dbReference>
<keyword evidence="7" id="KW-1185">Reference proteome</keyword>
<dbReference type="InterPro" id="IPR006342">
    <property type="entry name" value="FkbM_mtfrase"/>
</dbReference>
<comment type="subcellular location">
    <subcellularLocation>
        <location evidence="1">Secreted</location>
    </subcellularLocation>
</comment>
<keyword evidence="5" id="KW-1133">Transmembrane helix</keyword>
<protein>
    <submittedName>
        <fullName evidence="8">Uncharacterized protein LOC110988447 isoform X1</fullName>
    </submittedName>
</protein>
<evidence type="ECO:0000259" key="6">
    <source>
        <dbReference type="Pfam" id="PF05050"/>
    </source>
</evidence>
<feature type="transmembrane region" description="Helical" evidence="5">
    <location>
        <begin position="89"/>
        <end position="111"/>
    </location>
</feature>
<keyword evidence="3" id="KW-0325">Glycoprotein</keyword>
<dbReference type="SUPFAM" id="SSF53335">
    <property type="entry name" value="S-adenosyl-L-methionine-dependent methyltransferases"/>
    <property type="match status" value="1"/>
</dbReference>
<evidence type="ECO:0000256" key="3">
    <source>
        <dbReference type="ARBA" id="ARBA00023180"/>
    </source>
</evidence>
<name>A0A8B7ZQF8_ACAPL</name>
<evidence type="ECO:0000313" key="7">
    <source>
        <dbReference type="Proteomes" id="UP000694845"/>
    </source>
</evidence>
<dbReference type="KEGG" id="aplc:110988447"/>
<keyword evidence="2" id="KW-0964">Secreted</keyword>
<accession>A0A8B7ZQF8</accession>
<sequence>MLNKLLPNRPISCGTRELPCMMATTQSLHYCNVAPARLPINTFCWHAYHLCFSNICGVVTLHVNWIKDLAEGVELSVGKGTMRWAHPSTFVVLAVGFCMGLVPSTLLWGSVNFLYGRGTRSGTVSQHSLQHAVEQALPLRSSQSSGRAKDDPESGQSSSRLPKKVLLDCGANVASTVLLFRETYPGGRDFTIHSFEIDDRLSPYFSPYDKHHLHCPVGVAGKDGNMTAFSETVWGPHKGLNHGRDMQWGGGSLFVSEKELKDEAKGGVRKLSYRQTIPVVDLSKWITNTFSVNDYIILKLDVEGAEFDILRKMIDDNAFAYIDKYYGEYHDGQPTGWSKEGKNKIRSDIRKAGFTMIKWVGETRTYDDIEKVNPVKVPPDTPGRPGEIYSNCQSGSVAVTVAVGMNFKRAHRVVATLLAHKPLVPTTLFVYGDFVQVFPETVKSWAKHFNIGIREDGHNPPGHLELMPGHWVRMGLISSILRLEEIGITASYYLPTVEKDIGVTIKTMAEARGLRIIRPAVEFPAPIGSAAELTWDNYYKYRDVERVPKALRRIHDALVKNSGGVLTLDTDLPDTYMNSVFMMDYLVETSGFKLVDLNECIVNSR</sequence>
<dbReference type="Gene3D" id="3.40.50.150">
    <property type="entry name" value="Vaccinia Virus protein VP39"/>
    <property type="match status" value="1"/>
</dbReference>
<evidence type="ECO:0000256" key="2">
    <source>
        <dbReference type="ARBA" id="ARBA00022525"/>
    </source>
</evidence>
<dbReference type="InterPro" id="IPR052001">
    <property type="entry name" value="MHC-II_Gamma/Thyroglobulin"/>
</dbReference>
<dbReference type="PANTHER" id="PTHR14093">
    <property type="entry name" value="HLA CLASS II GAMMA CHAIN"/>
    <property type="match status" value="1"/>
</dbReference>
<evidence type="ECO:0000256" key="1">
    <source>
        <dbReference type="ARBA" id="ARBA00004613"/>
    </source>
</evidence>
<reference evidence="8" key="1">
    <citation type="submission" date="2025-08" db="UniProtKB">
        <authorList>
            <consortium name="RefSeq"/>
        </authorList>
    </citation>
    <scope>IDENTIFICATION</scope>
</reference>
<organism evidence="7 8">
    <name type="scientific">Acanthaster planci</name>
    <name type="common">Crown-of-thorns starfish</name>
    <dbReference type="NCBI Taxonomy" id="133434"/>
    <lineage>
        <taxon>Eukaryota</taxon>
        <taxon>Metazoa</taxon>
        <taxon>Echinodermata</taxon>
        <taxon>Eleutherozoa</taxon>
        <taxon>Asterozoa</taxon>
        <taxon>Asteroidea</taxon>
        <taxon>Valvatacea</taxon>
        <taxon>Valvatida</taxon>
        <taxon>Acanthasteridae</taxon>
        <taxon>Acanthaster</taxon>
    </lineage>
</organism>
<feature type="domain" description="Methyltransferase FkbM" evidence="6">
    <location>
        <begin position="168"/>
        <end position="319"/>
    </location>
</feature>
<dbReference type="InterPro" id="IPR029063">
    <property type="entry name" value="SAM-dependent_MTases_sf"/>
</dbReference>
<feature type="region of interest" description="Disordered" evidence="4">
    <location>
        <begin position="137"/>
        <end position="160"/>
    </location>
</feature>
<proteinExistence type="predicted"/>
<dbReference type="RefSeq" id="XP_022107634.1">
    <property type="nucleotide sequence ID" value="XM_022251942.1"/>
</dbReference>
<dbReference type="Proteomes" id="UP000694845">
    <property type="component" value="Unplaced"/>
</dbReference>
<dbReference type="OrthoDB" id="10029037at2759"/>
<dbReference type="Pfam" id="PF05050">
    <property type="entry name" value="Methyltransf_21"/>
    <property type="match status" value="1"/>
</dbReference>
<dbReference type="PANTHER" id="PTHR14093:SF21">
    <property type="entry name" value="EXPRESSED PROTEIN"/>
    <property type="match status" value="1"/>
</dbReference>
<dbReference type="AlphaFoldDB" id="A0A8B7ZQF8"/>
<evidence type="ECO:0000313" key="8">
    <source>
        <dbReference type="RefSeq" id="XP_022107634.1"/>
    </source>
</evidence>